<evidence type="ECO:0000313" key="2">
    <source>
        <dbReference type="Proteomes" id="UP001153678"/>
    </source>
</evidence>
<keyword evidence="2" id="KW-1185">Reference proteome</keyword>
<accession>A0A9W4WSQ2</accession>
<proteinExistence type="predicted"/>
<dbReference type="Proteomes" id="UP001153678">
    <property type="component" value="Unassembled WGS sequence"/>
</dbReference>
<comment type="caution">
    <text evidence="1">The sequence shown here is derived from an EMBL/GenBank/DDBJ whole genome shotgun (WGS) entry which is preliminary data.</text>
</comment>
<protein>
    <submittedName>
        <fullName evidence="1">6372_t:CDS:1</fullName>
    </submittedName>
</protein>
<name>A0A9W4WSQ2_9GLOM</name>
<gene>
    <name evidence="1" type="ORF">FWILDA_LOCUS4071</name>
</gene>
<sequence>MQTITFDPNFSVFDKKFVIPNGYSRSVDMKPLEGDQFWPKQHKSSNKLKKIISKTFKSLKRKVFRKPKEIAVVKEIMVSEITSFSTDEDIIEIDEIDEIIDIYSSFPESFPDKDESNSSNTVEYEASFSPTSTLIENYIIDHIEHYSTKCYPKETKSILCIPYEVAKRTSININVPRNISNCELRSLIEKKLAYPLRKDHVSVRIDNFYGDSIDKHDERINDIDFLYYLIRIKTSYLIDSNFKFRRSSIFLDYIIEFIELIFGKTCYVQHG</sequence>
<dbReference type="AlphaFoldDB" id="A0A9W4WSQ2"/>
<reference evidence="1" key="1">
    <citation type="submission" date="2022-08" db="EMBL/GenBank/DDBJ databases">
        <authorList>
            <person name="Kallberg Y."/>
            <person name="Tangrot J."/>
            <person name="Rosling A."/>
        </authorList>
    </citation>
    <scope>NUCLEOTIDE SEQUENCE</scope>
    <source>
        <strain evidence="1">Wild A</strain>
    </source>
</reference>
<evidence type="ECO:0000313" key="1">
    <source>
        <dbReference type="EMBL" id="CAI2169418.1"/>
    </source>
</evidence>
<dbReference type="EMBL" id="CAMKVN010000583">
    <property type="protein sequence ID" value="CAI2169418.1"/>
    <property type="molecule type" value="Genomic_DNA"/>
</dbReference>
<organism evidence="1 2">
    <name type="scientific">Funneliformis geosporum</name>
    <dbReference type="NCBI Taxonomy" id="1117311"/>
    <lineage>
        <taxon>Eukaryota</taxon>
        <taxon>Fungi</taxon>
        <taxon>Fungi incertae sedis</taxon>
        <taxon>Mucoromycota</taxon>
        <taxon>Glomeromycotina</taxon>
        <taxon>Glomeromycetes</taxon>
        <taxon>Glomerales</taxon>
        <taxon>Glomeraceae</taxon>
        <taxon>Funneliformis</taxon>
    </lineage>
</organism>